<keyword evidence="4" id="KW-1185">Reference proteome</keyword>
<name>A0A9Q8Z598_CURCL</name>
<dbReference type="InterPro" id="IPR029498">
    <property type="entry name" value="HeLo_dom"/>
</dbReference>
<dbReference type="OrthoDB" id="4062651at2759"/>
<dbReference type="Pfam" id="PF14479">
    <property type="entry name" value="HeLo"/>
    <property type="match status" value="1"/>
</dbReference>
<evidence type="ECO:0000259" key="2">
    <source>
        <dbReference type="Pfam" id="PF24476"/>
    </source>
</evidence>
<dbReference type="Gene3D" id="1.20.120.1020">
    <property type="entry name" value="Prion-inhibition and propagation, HeLo domain"/>
    <property type="match status" value="1"/>
</dbReference>
<dbReference type="InterPro" id="IPR038305">
    <property type="entry name" value="HeLo_sf"/>
</dbReference>
<dbReference type="InterPro" id="IPR056002">
    <property type="entry name" value="DUF7580"/>
</dbReference>
<feature type="domain" description="Prion-inhibition and propagation HeLo" evidence="1">
    <location>
        <begin position="11"/>
        <end position="233"/>
    </location>
</feature>
<feature type="domain" description="DUF7580" evidence="2">
    <location>
        <begin position="363"/>
        <end position="578"/>
    </location>
</feature>
<evidence type="ECO:0000259" key="1">
    <source>
        <dbReference type="Pfam" id="PF14479"/>
    </source>
</evidence>
<reference evidence="3" key="1">
    <citation type="submission" date="2021-12" db="EMBL/GenBank/DDBJ databases">
        <title>Curvularia clavata genome.</title>
        <authorList>
            <person name="Cao Y."/>
        </authorList>
    </citation>
    <scope>NUCLEOTIDE SEQUENCE</scope>
    <source>
        <strain evidence="3">Yc1106</strain>
    </source>
</reference>
<protein>
    <recommendedName>
        <fullName evidence="5">Prion-inhibition and propagation HeLo domain-containing protein</fullName>
    </recommendedName>
</protein>
<accession>A0A9Q8Z598</accession>
<organism evidence="3 4">
    <name type="scientific">Curvularia clavata</name>
    <dbReference type="NCBI Taxonomy" id="95742"/>
    <lineage>
        <taxon>Eukaryota</taxon>
        <taxon>Fungi</taxon>
        <taxon>Dikarya</taxon>
        <taxon>Ascomycota</taxon>
        <taxon>Pezizomycotina</taxon>
        <taxon>Dothideomycetes</taxon>
        <taxon>Pleosporomycetidae</taxon>
        <taxon>Pleosporales</taxon>
        <taxon>Pleosporineae</taxon>
        <taxon>Pleosporaceae</taxon>
        <taxon>Curvularia</taxon>
    </lineage>
</organism>
<gene>
    <name evidence="3" type="ORF">yc1106_03189</name>
</gene>
<dbReference type="AlphaFoldDB" id="A0A9Q8Z598"/>
<dbReference type="Pfam" id="PF24476">
    <property type="entry name" value="DUF7580"/>
    <property type="match status" value="1"/>
</dbReference>
<evidence type="ECO:0000313" key="3">
    <source>
        <dbReference type="EMBL" id="USP75915.1"/>
    </source>
</evidence>
<dbReference type="PANTHER" id="PTHR37542">
    <property type="entry name" value="HELO DOMAIN-CONTAINING PROTEIN-RELATED"/>
    <property type="match status" value="1"/>
</dbReference>
<dbReference type="EMBL" id="CP089275">
    <property type="protein sequence ID" value="USP75915.1"/>
    <property type="molecule type" value="Genomic_DNA"/>
</dbReference>
<sequence length="584" mass="65909">MTSLEIPAFIVGLSGLAAVFDKSCAIWRTIREAENFGEDVADRLRILEMEIFRFQTWWEALEKLAVQNPPVKSKTIPSTLLGSILANQLRDNLEHPITNAASQISKLLNDVQTILIDQGVLRATVGSQLFNAQAAQNPKTLDEDLENSHSRRRKLAKDLMTSISWWKRVQYDAKPWDESVKSALASKLQDIAYWNRALYDILPSRTRDSILSQGISAYILSDPQEASSVSKLKQDVVSETAKLLVSRRQLLGKSGDPPNTKQLAKVTLAQDKFGSVPTILPDSKVSFLDSGNQRFLVEWYPFPNHGGYSDYESILALAEERLKCLSLLLQEETKPSTLIALTSQGCFRCDSLRAFGLVSVLPPEISNTHSPILLHDLLQRKFEDPSTNSHFLPTLSQRFTIASSLASSLYTFMLARWHHKRFNSQSVLFTHMMESQLPDLTKPLVCGYSVSRPSHPEQISLLGPSDEEQDLYLHPDLRQNASTRPKYQREHEIYAFGLLLVEIGFWNTLARIATTKDQKAASRSGGDLRDFLIKKCTTEMACWMGSRFQDVTLRCLKAGHSYQQSCGFDKNDFYWDVVLELAEC</sequence>
<dbReference type="Proteomes" id="UP001056012">
    <property type="component" value="Chromosome 2"/>
</dbReference>
<evidence type="ECO:0000313" key="4">
    <source>
        <dbReference type="Proteomes" id="UP001056012"/>
    </source>
</evidence>
<proteinExistence type="predicted"/>
<evidence type="ECO:0008006" key="5">
    <source>
        <dbReference type="Google" id="ProtNLM"/>
    </source>
</evidence>
<dbReference type="PANTHER" id="PTHR37542:SF3">
    <property type="entry name" value="PRION-INHIBITION AND PROPAGATION HELO DOMAIN-CONTAINING PROTEIN"/>
    <property type="match status" value="1"/>
</dbReference>
<dbReference type="VEuPathDB" id="FungiDB:yc1106_03189"/>